<keyword evidence="2" id="KW-1185">Reference proteome</keyword>
<organism evidence="1 2">
    <name type="scientific">Kitasatospora aburaviensis</name>
    <dbReference type="NCBI Taxonomy" id="67265"/>
    <lineage>
        <taxon>Bacteria</taxon>
        <taxon>Bacillati</taxon>
        <taxon>Actinomycetota</taxon>
        <taxon>Actinomycetes</taxon>
        <taxon>Kitasatosporales</taxon>
        <taxon>Streptomycetaceae</taxon>
        <taxon>Kitasatospora</taxon>
    </lineage>
</organism>
<accession>A0ABW1F8B8</accession>
<dbReference type="Proteomes" id="UP001596067">
    <property type="component" value="Unassembled WGS sequence"/>
</dbReference>
<dbReference type="InterPro" id="IPR024747">
    <property type="entry name" value="Pyridox_Oxase-rel"/>
</dbReference>
<reference evidence="2" key="1">
    <citation type="journal article" date="2019" name="Int. J. Syst. Evol. Microbiol.">
        <title>The Global Catalogue of Microorganisms (GCM) 10K type strain sequencing project: providing services to taxonomists for standard genome sequencing and annotation.</title>
        <authorList>
            <consortium name="The Broad Institute Genomics Platform"/>
            <consortium name="The Broad Institute Genome Sequencing Center for Infectious Disease"/>
            <person name="Wu L."/>
            <person name="Ma J."/>
        </authorList>
    </citation>
    <scope>NUCLEOTIDE SEQUENCE [LARGE SCALE GENOMIC DNA]</scope>
    <source>
        <strain evidence="2">CGMCC 4.1469</strain>
    </source>
</reference>
<dbReference type="InterPro" id="IPR012349">
    <property type="entry name" value="Split_barrel_FMN-bd"/>
</dbReference>
<dbReference type="EMBL" id="JBHSOD010000069">
    <property type="protein sequence ID" value="MFC5889978.1"/>
    <property type="molecule type" value="Genomic_DNA"/>
</dbReference>
<dbReference type="Gene3D" id="2.30.110.10">
    <property type="entry name" value="Electron Transport, Fmn-binding Protein, Chain A"/>
    <property type="match status" value="1"/>
</dbReference>
<dbReference type="SUPFAM" id="SSF47413">
    <property type="entry name" value="lambda repressor-like DNA-binding domains"/>
    <property type="match status" value="1"/>
</dbReference>
<name>A0ABW1F8B8_9ACTN</name>
<evidence type="ECO:0000313" key="2">
    <source>
        <dbReference type="Proteomes" id="UP001596067"/>
    </source>
</evidence>
<protein>
    <submittedName>
        <fullName evidence="1">Helix-turn-helix domain-containing protein</fullName>
    </submittedName>
</protein>
<evidence type="ECO:0000313" key="1">
    <source>
        <dbReference type="EMBL" id="MFC5889978.1"/>
    </source>
</evidence>
<comment type="caution">
    <text evidence="1">The sequence shown here is derived from an EMBL/GenBank/DDBJ whole genome shotgun (WGS) entry which is preliminary data.</text>
</comment>
<dbReference type="InterPro" id="IPR010982">
    <property type="entry name" value="Lambda_DNA-bd_dom_sf"/>
</dbReference>
<proteinExistence type="predicted"/>
<sequence length="223" mass="24243">MNTPDREAVQKAEPADVARRVRERRDQLGLTDEMLAYQAAMAPRYLRHLLDVGPAFDSAGFVRIAAALRMTWSELLEGRPDAPPGQGDPGPRPLLLHLTEPECWDLIGTHGIGRVGLPVQPAPAVFPVNYAVDARTIVYRTSAGGAAAPPDGSPVSFQVDHIDDRMSQGWSVLILGEAHHVEDADEQERLSLLPGTTPWAGAGRARWVRIRPDEVTGRRIGSG</sequence>
<gene>
    <name evidence="1" type="ORF">ACFP0N_33950</name>
</gene>
<dbReference type="Pfam" id="PF12900">
    <property type="entry name" value="Pyridox_ox_2"/>
    <property type="match status" value="1"/>
</dbReference>
<dbReference type="RefSeq" id="WP_313761625.1">
    <property type="nucleotide sequence ID" value="NZ_JBHSOD010000069.1"/>
</dbReference>
<dbReference type="SUPFAM" id="SSF50475">
    <property type="entry name" value="FMN-binding split barrel"/>
    <property type="match status" value="1"/>
</dbReference>